<organism evidence="1">
    <name type="scientific">Candidatus Aramenus sulfurataquae</name>
    <dbReference type="NCBI Taxonomy" id="1326980"/>
    <lineage>
        <taxon>Archaea</taxon>
        <taxon>Thermoproteota</taxon>
        <taxon>Thermoprotei</taxon>
        <taxon>Sulfolobales</taxon>
        <taxon>Sulfolobaceae</taxon>
        <taxon>Candidatus Aramenus</taxon>
    </lineage>
</organism>
<dbReference type="EMBL" id="JZWS01000061">
    <property type="protein sequence ID" value="KJR78703.1"/>
    <property type="molecule type" value="Genomic_DNA"/>
</dbReference>
<dbReference type="AlphaFoldDB" id="A0A0F2LM86"/>
<sequence length="112" mass="13180">MPQAVTTKIRNFLDRKGPKVVYEEVAYKGETSYISEIVDQLQRIGIPQESIYAFEEKISIIDKSKIRIISKNKEKKLKDYTSTLLHDLPEYIVMKKVYVDYEYSRKAREVLS</sequence>
<gene>
    <name evidence="1" type="ORF">TQ35_05880</name>
</gene>
<comment type="caution">
    <text evidence="1">The sequence shown here is derived from an EMBL/GenBank/DDBJ whole genome shotgun (WGS) entry which is preliminary data.</text>
</comment>
<name>A0A0F2LM86_9CREN</name>
<proteinExistence type="predicted"/>
<reference evidence="1" key="1">
    <citation type="submission" date="2015-03" db="EMBL/GenBank/DDBJ databases">
        <title>Metagenome Sequencing of an Archaeal-Dominated Microbial Community from a Hot Spring at the Los Azufres Geothermal Field, Mexico.</title>
        <authorList>
            <person name="Servin-Garciduenas L.E."/>
            <person name="Martinez-Romero E."/>
        </authorList>
    </citation>
    <scope>NUCLEOTIDE SEQUENCE [LARGE SCALE GENOMIC DNA]</scope>
    <source>
        <strain evidence="1">AZ1-454</strain>
    </source>
</reference>
<protein>
    <submittedName>
        <fullName evidence="1">Uncharacterized protein</fullName>
    </submittedName>
</protein>
<evidence type="ECO:0000313" key="1">
    <source>
        <dbReference type="EMBL" id="KJR78703.1"/>
    </source>
</evidence>
<accession>A0A0F2LM86</accession>